<dbReference type="InterPro" id="IPR007737">
    <property type="entry name" value="Mga_HTH"/>
</dbReference>
<dbReference type="EMBL" id="JAEEGA010000001">
    <property type="protein sequence ID" value="MBP1039413.1"/>
    <property type="molecule type" value="Genomic_DNA"/>
</dbReference>
<dbReference type="Proteomes" id="UP000674938">
    <property type="component" value="Unassembled WGS sequence"/>
</dbReference>
<keyword evidence="3" id="KW-1185">Reference proteome</keyword>
<comment type="caution">
    <text evidence="2">The sequence shown here is derived from an EMBL/GenBank/DDBJ whole genome shotgun (WGS) entry which is preliminary data.</text>
</comment>
<name>A0A940PB27_9ENTE</name>
<evidence type="ECO:0000313" key="3">
    <source>
        <dbReference type="Proteomes" id="UP000674938"/>
    </source>
</evidence>
<dbReference type="Gene3D" id="1.10.10.10">
    <property type="entry name" value="Winged helix-like DNA-binding domain superfamily/Winged helix DNA-binding domain"/>
    <property type="match status" value="1"/>
</dbReference>
<accession>A0A940PB27</accession>
<dbReference type="Pfam" id="PF05043">
    <property type="entry name" value="Mga"/>
    <property type="match status" value="1"/>
</dbReference>
<dbReference type="AlphaFoldDB" id="A0A940PB27"/>
<protein>
    <submittedName>
        <fullName evidence="2">Helix-turn-helix domain-containing protein</fullName>
    </submittedName>
</protein>
<proteinExistence type="predicted"/>
<dbReference type="RefSeq" id="WP_209524320.1">
    <property type="nucleotide sequence ID" value="NZ_JAEEGA010000001.1"/>
</dbReference>
<evidence type="ECO:0000313" key="2">
    <source>
        <dbReference type="EMBL" id="MBP1039413.1"/>
    </source>
</evidence>
<gene>
    <name evidence="2" type="ORF">I6N95_00195</name>
</gene>
<sequence length="509" mass="59741">MLLSFLKKNEITKLKLLSIFFANDKVIAKELEALLQTPPTTTSRMLVTLKDDLQQLFDGQILIKEKNQFFFLEKEDDISQAITTNKLYYSYLVKSIEYQIFRAIIFENHVNMLSLCAQINISQSYCYSRIKKINDYLAPFKLKIVSENFIISITGPETHRIFFTCQIRDLIRNLEQHPRNNPQKQSAALNDRFHFDHIDKIPSVHLDVFHSFIETYEQRKNYLDAIIVKRKDIKDIYNLIIVENNVFDQTGSLETTKDDAVQFYNLFIRSLIPNIDTYDQRVRIGEALYRLKGNIIVDHAVQLTNEIINQIFSDVLARYDEQYFELIYLISLYGAYMDIFGIDFKSRVKQSIHLELIGFGPHVPAPLETRIRALVTASSQVYPSWKEETKEDYVQLVTKVLYSLVYSYQQPTYNIMIDTFSYLIGEYSIQKQILNYFSTSHINFVDDYSKVDLLITDRFISYGNKTPVFFFSDIHSIASWEKLLTMIVQQTHRKLVRQVNLDGKQFKLA</sequence>
<dbReference type="InterPro" id="IPR036388">
    <property type="entry name" value="WH-like_DNA-bd_sf"/>
</dbReference>
<feature type="domain" description="Mga helix-turn-helix" evidence="1">
    <location>
        <begin position="83"/>
        <end position="165"/>
    </location>
</feature>
<organism evidence="2 3">
    <name type="scientific">Vagococcus allomyrinae</name>
    <dbReference type="NCBI Taxonomy" id="2794353"/>
    <lineage>
        <taxon>Bacteria</taxon>
        <taxon>Bacillati</taxon>
        <taxon>Bacillota</taxon>
        <taxon>Bacilli</taxon>
        <taxon>Lactobacillales</taxon>
        <taxon>Enterococcaceae</taxon>
        <taxon>Vagococcus</taxon>
    </lineage>
</organism>
<evidence type="ECO:0000259" key="1">
    <source>
        <dbReference type="Pfam" id="PF05043"/>
    </source>
</evidence>
<reference evidence="2" key="1">
    <citation type="submission" date="2020-12" db="EMBL/GenBank/DDBJ databases">
        <title>Vagococcus allomyrinae sp. nov. and Enterococcus lavae sp. nov., isolated from the larvae of Allomyrina dichotoma.</title>
        <authorList>
            <person name="Lee S.D."/>
        </authorList>
    </citation>
    <scope>NUCLEOTIDE SEQUENCE</scope>
    <source>
        <strain evidence="2">BWB3-3</strain>
    </source>
</reference>